<evidence type="ECO:0000313" key="2">
    <source>
        <dbReference type="Proteomes" id="UP000192566"/>
    </source>
</evidence>
<dbReference type="AlphaFoldDB" id="A0A1X0DCK8"/>
<dbReference type="Proteomes" id="UP000192566">
    <property type="component" value="Unassembled WGS sequence"/>
</dbReference>
<gene>
    <name evidence="1" type="ORF">BST25_19815</name>
</gene>
<keyword evidence="2" id="KW-1185">Reference proteome</keyword>
<dbReference type="EMBL" id="MVHR01000038">
    <property type="protein sequence ID" value="ORA70144.1"/>
    <property type="molecule type" value="Genomic_DNA"/>
</dbReference>
<reference evidence="1 2" key="1">
    <citation type="submission" date="2017-02" db="EMBL/GenBank/DDBJ databases">
        <title>The new phylogeny of genus Mycobacterium.</title>
        <authorList>
            <person name="Tortoli E."/>
            <person name="Trovato A."/>
            <person name="Cirillo D.M."/>
        </authorList>
    </citation>
    <scope>NUCLEOTIDE SEQUENCE [LARGE SCALE GENOMIC DNA]</scope>
    <source>
        <strain evidence="1 2">DSM 44471</strain>
    </source>
</reference>
<protein>
    <submittedName>
        <fullName evidence="1">Uncharacterized protein</fullName>
    </submittedName>
</protein>
<organism evidence="1 2">
    <name type="scientific">Mycobacterium heidelbergense</name>
    <dbReference type="NCBI Taxonomy" id="53376"/>
    <lineage>
        <taxon>Bacteria</taxon>
        <taxon>Bacillati</taxon>
        <taxon>Actinomycetota</taxon>
        <taxon>Actinomycetes</taxon>
        <taxon>Mycobacteriales</taxon>
        <taxon>Mycobacteriaceae</taxon>
        <taxon>Mycobacterium</taxon>
        <taxon>Mycobacterium simiae complex</taxon>
    </lineage>
</organism>
<name>A0A1X0DCK8_MYCHE</name>
<comment type="caution">
    <text evidence="1">The sequence shown here is derived from an EMBL/GenBank/DDBJ whole genome shotgun (WGS) entry which is preliminary data.</text>
</comment>
<proteinExistence type="predicted"/>
<accession>A0A1X0DCK8</accession>
<evidence type="ECO:0000313" key="1">
    <source>
        <dbReference type="EMBL" id="ORA70144.1"/>
    </source>
</evidence>
<sequence>MKPAAVIDHLKLDDDAWSHPVIQNPGDYVGRHRIRANYLWRTTDTHDFRINPDTAKKFRDGPLVISPGVKPDLAHGS</sequence>